<dbReference type="SUPFAM" id="SSF54452">
    <property type="entry name" value="MHC antigen-recognition domain"/>
    <property type="match status" value="1"/>
</dbReference>
<keyword evidence="3 5" id="KW-1133">Transmembrane helix</keyword>
<feature type="chain" id="PRO_5040775398" evidence="6">
    <location>
        <begin position="21"/>
        <end position="264"/>
    </location>
</feature>
<evidence type="ECO:0000256" key="3">
    <source>
        <dbReference type="ARBA" id="ARBA00022989"/>
    </source>
</evidence>
<evidence type="ECO:0000313" key="8">
    <source>
        <dbReference type="Proteomes" id="UP000515150"/>
    </source>
</evidence>
<dbReference type="InterPro" id="IPR011162">
    <property type="entry name" value="MHC_I/II-like_Ag-recog"/>
</dbReference>
<dbReference type="SMART" id="SM00407">
    <property type="entry name" value="IGc1"/>
    <property type="match status" value="1"/>
</dbReference>
<dbReference type="GeneID" id="129604474"/>
<keyword evidence="5" id="KW-0472">Membrane</keyword>
<feature type="transmembrane region" description="Helical" evidence="5">
    <location>
        <begin position="216"/>
        <end position="237"/>
    </location>
</feature>
<evidence type="ECO:0000313" key="9">
    <source>
        <dbReference type="RefSeq" id="XP_055366853.1"/>
    </source>
</evidence>
<keyword evidence="6" id="KW-0732">Signal</keyword>
<dbReference type="GO" id="GO:0006955">
    <property type="term" value="P:immune response"/>
    <property type="evidence" value="ECO:0007669"/>
    <property type="project" value="InterPro"/>
</dbReference>
<dbReference type="InterPro" id="IPR003597">
    <property type="entry name" value="Ig_C1-set"/>
</dbReference>
<dbReference type="PANTHER" id="PTHR19944:SF99">
    <property type="entry name" value="HLA CLASS II HISTOCOMPATIBILITY ANTIGEN, DRB1 BETA CHAIN"/>
    <property type="match status" value="1"/>
</dbReference>
<dbReference type="Pfam" id="PF07654">
    <property type="entry name" value="C1-set"/>
    <property type="match status" value="1"/>
</dbReference>
<reference evidence="9" key="1">
    <citation type="submission" date="2025-08" db="UniProtKB">
        <authorList>
            <consortium name="RefSeq"/>
        </authorList>
    </citation>
    <scope>IDENTIFICATION</scope>
</reference>
<dbReference type="SUPFAM" id="SSF48726">
    <property type="entry name" value="Immunoglobulin"/>
    <property type="match status" value="1"/>
</dbReference>
<dbReference type="InterPro" id="IPR013783">
    <property type="entry name" value="Ig-like_fold"/>
</dbReference>
<comment type="subcellular location">
    <subcellularLocation>
        <location evidence="1">Membrane</location>
        <topology evidence="1">Single-pass type I membrane protein</topology>
    </subcellularLocation>
</comment>
<dbReference type="AlphaFoldDB" id="A0A9W2XYK5"/>
<evidence type="ECO:0000256" key="2">
    <source>
        <dbReference type="ARBA" id="ARBA00022692"/>
    </source>
</evidence>
<gene>
    <name evidence="9" type="primary">LOC129604474</name>
</gene>
<dbReference type="Proteomes" id="UP000515150">
    <property type="component" value="Chromosome 8"/>
</dbReference>
<name>A0A9W2XYK5_BETSP</name>
<dbReference type="InterPro" id="IPR014745">
    <property type="entry name" value="MHC_II_a/b_N"/>
</dbReference>
<feature type="domain" description="Ig-like" evidence="7">
    <location>
        <begin position="113"/>
        <end position="201"/>
    </location>
</feature>
<dbReference type="InterPro" id="IPR007110">
    <property type="entry name" value="Ig-like_dom"/>
</dbReference>
<dbReference type="GO" id="GO:0042613">
    <property type="term" value="C:MHC class II protein complex"/>
    <property type="evidence" value="ECO:0007669"/>
    <property type="project" value="InterPro"/>
</dbReference>
<protein>
    <submittedName>
        <fullName evidence="9">H-2 class II histocompatibility antigen, A-F beta chain-like</fullName>
    </submittedName>
</protein>
<dbReference type="PANTHER" id="PTHR19944">
    <property type="entry name" value="MHC CLASS II-RELATED"/>
    <property type="match status" value="1"/>
</dbReference>
<keyword evidence="2 5" id="KW-0812">Transmembrane</keyword>
<dbReference type="Gene3D" id="3.10.320.10">
    <property type="entry name" value="Class II Histocompatibility Antigen, M Beta Chain, Chain B, domain 1"/>
    <property type="match status" value="1"/>
</dbReference>
<dbReference type="OrthoDB" id="9940220at2759"/>
<evidence type="ECO:0000256" key="1">
    <source>
        <dbReference type="ARBA" id="ARBA00004479"/>
    </source>
</evidence>
<dbReference type="InterPro" id="IPR050160">
    <property type="entry name" value="MHC/Immunoglobulin"/>
</dbReference>
<dbReference type="InterPro" id="IPR036179">
    <property type="entry name" value="Ig-like_dom_sf"/>
</dbReference>
<evidence type="ECO:0000256" key="4">
    <source>
        <dbReference type="ARBA" id="ARBA00023180"/>
    </source>
</evidence>
<accession>A0A9W2XYK5</accession>
<feature type="signal peptide" evidence="6">
    <location>
        <begin position="1"/>
        <end position="20"/>
    </location>
</feature>
<evidence type="ECO:0000256" key="6">
    <source>
        <dbReference type="SAM" id="SignalP"/>
    </source>
</evidence>
<dbReference type="PROSITE" id="PS50835">
    <property type="entry name" value="IG_LIKE"/>
    <property type="match status" value="1"/>
</dbReference>
<organism evidence="8 9">
    <name type="scientific">Betta splendens</name>
    <name type="common">Siamese fighting fish</name>
    <dbReference type="NCBI Taxonomy" id="158456"/>
    <lineage>
        <taxon>Eukaryota</taxon>
        <taxon>Metazoa</taxon>
        <taxon>Chordata</taxon>
        <taxon>Craniata</taxon>
        <taxon>Vertebrata</taxon>
        <taxon>Euteleostomi</taxon>
        <taxon>Actinopterygii</taxon>
        <taxon>Neopterygii</taxon>
        <taxon>Teleostei</taxon>
        <taxon>Neoteleostei</taxon>
        <taxon>Acanthomorphata</taxon>
        <taxon>Anabantaria</taxon>
        <taxon>Anabantiformes</taxon>
        <taxon>Anabantoidei</taxon>
        <taxon>Osphronemidae</taxon>
        <taxon>Betta</taxon>
    </lineage>
</organism>
<sequence length="264" mass="30136">MRLYLLAFCVFYNFLSLVFLDELFLQYSACCTFKGADFRDTEYNIVAHLNKTLLMKYSSTTGNWTGYTRFAMETAKFCNSNPVDRAIRAKEKDILCDDNIPVVKQLCNLRSVPIIKLNSMKQLRGSLPDLLVCSAYDFYPKYIKITWLRNGQEVTSGVSMSELLPDENWFYQVHSYLEYQPASAEQITCMVEHPSLSMPVLKVWDNSLCQSDRVKIITGTVLLVLGVVVLSSGFIYYKKKSTGHGSCRQGETMRPAEQLLVLNN</sequence>
<keyword evidence="4" id="KW-0325">Glycoprotein</keyword>
<dbReference type="KEGG" id="bspl:129604474"/>
<keyword evidence="8" id="KW-1185">Reference proteome</keyword>
<dbReference type="GO" id="GO:0019882">
    <property type="term" value="P:antigen processing and presentation"/>
    <property type="evidence" value="ECO:0007669"/>
    <property type="project" value="InterPro"/>
</dbReference>
<proteinExistence type="predicted"/>
<evidence type="ECO:0000256" key="5">
    <source>
        <dbReference type="SAM" id="Phobius"/>
    </source>
</evidence>
<evidence type="ECO:0000259" key="7">
    <source>
        <dbReference type="PROSITE" id="PS50835"/>
    </source>
</evidence>
<dbReference type="Gene3D" id="2.60.40.10">
    <property type="entry name" value="Immunoglobulins"/>
    <property type="match status" value="1"/>
</dbReference>
<dbReference type="RefSeq" id="XP_055366853.1">
    <property type="nucleotide sequence ID" value="XM_055510878.1"/>
</dbReference>